<evidence type="ECO:0000256" key="3">
    <source>
        <dbReference type="ARBA" id="ARBA00014212"/>
    </source>
</evidence>
<evidence type="ECO:0000256" key="9">
    <source>
        <dbReference type="SAM" id="SignalP"/>
    </source>
</evidence>
<dbReference type="AlphaFoldDB" id="S8FWI7"/>
<evidence type="ECO:0000313" key="11">
    <source>
        <dbReference type="Proteomes" id="UP000015241"/>
    </source>
</evidence>
<dbReference type="InterPro" id="IPR029058">
    <property type="entry name" value="AB_hydrolase_fold"/>
</dbReference>
<name>S8FWI7_FOMSC</name>
<dbReference type="eggNOG" id="KOG2541">
    <property type="taxonomic scope" value="Eukaryota"/>
</dbReference>
<dbReference type="PRINTS" id="PR00414">
    <property type="entry name" value="PPTHIESTRASE"/>
</dbReference>
<dbReference type="EMBL" id="KE504134">
    <property type="protein sequence ID" value="EPT02615.1"/>
    <property type="molecule type" value="Genomic_DNA"/>
</dbReference>
<accession>S8FWI7</accession>
<proteinExistence type="inferred from homology"/>
<dbReference type="PANTHER" id="PTHR11247:SF8">
    <property type="entry name" value="PALMITOYL-PROTEIN THIOESTERASE 1"/>
    <property type="match status" value="1"/>
</dbReference>
<keyword evidence="4 9" id="KW-0732">Signal</keyword>
<dbReference type="InParanoid" id="S8FWI7"/>
<comment type="similarity">
    <text evidence="1">Belongs to the palmitoyl-protein thioesterase family.</text>
</comment>
<feature type="chain" id="PRO_5004564060" description="Palmitoyl-protein thioesterase 1" evidence="9">
    <location>
        <begin position="21"/>
        <end position="351"/>
    </location>
</feature>
<reference evidence="10 11" key="1">
    <citation type="journal article" date="2012" name="Science">
        <title>The Paleozoic origin of enzymatic lignin decomposition reconstructed from 31 fungal genomes.</title>
        <authorList>
            <person name="Floudas D."/>
            <person name="Binder M."/>
            <person name="Riley R."/>
            <person name="Barry K."/>
            <person name="Blanchette R.A."/>
            <person name="Henrissat B."/>
            <person name="Martinez A.T."/>
            <person name="Otillar R."/>
            <person name="Spatafora J.W."/>
            <person name="Yadav J.S."/>
            <person name="Aerts A."/>
            <person name="Benoit I."/>
            <person name="Boyd A."/>
            <person name="Carlson A."/>
            <person name="Copeland A."/>
            <person name="Coutinho P.M."/>
            <person name="de Vries R.P."/>
            <person name="Ferreira P."/>
            <person name="Findley K."/>
            <person name="Foster B."/>
            <person name="Gaskell J."/>
            <person name="Glotzer D."/>
            <person name="Gorecki P."/>
            <person name="Heitman J."/>
            <person name="Hesse C."/>
            <person name="Hori C."/>
            <person name="Igarashi K."/>
            <person name="Jurgens J.A."/>
            <person name="Kallen N."/>
            <person name="Kersten P."/>
            <person name="Kohler A."/>
            <person name="Kuees U."/>
            <person name="Kumar T.K.A."/>
            <person name="Kuo A."/>
            <person name="LaButti K."/>
            <person name="Larrondo L.F."/>
            <person name="Lindquist E."/>
            <person name="Ling A."/>
            <person name="Lombard V."/>
            <person name="Lucas S."/>
            <person name="Lundell T."/>
            <person name="Martin R."/>
            <person name="McLaughlin D.J."/>
            <person name="Morgenstern I."/>
            <person name="Morin E."/>
            <person name="Murat C."/>
            <person name="Nagy L.G."/>
            <person name="Nolan M."/>
            <person name="Ohm R.A."/>
            <person name="Patyshakuliyeva A."/>
            <person name="Rokas A."/>
            <person name="Ruiz-Duenas F.J."/>
            <person name="Sabat G."/>
            <person name="Salamov A."/>
            <person name="Samejima M."/>
            <person name="Schmutz J."/>
            <person name="Slot J.C."/>
            <person name="St John F."/>
            <person name="Stenlid J."/>
            <person name="Sun H."/>
            <person name="Sun S."/>
            <person name="Syed K."/>
            <person name="Tsang A."/>
            <person name="Wiebenga A."/>
            <person name="Young D."/>
            <person name="Pisabarro A."/>
            <person name="Eastwood D.C."/>
            <person name="Martin F."/>
            <person name="Cullen D."/>
            <person name="Grigoriev I.V."/>
            <person name="Hibbett D.S."/>
        </authorList>
    </citation>
    <scope>NUCLEOTIDE SEQUENCE</scope>
    <source>
        <strain evidence="11">FP-58527</strain>
    </source>
</reference>
<evidence type="ECO:0000256" key="2">
    <source>
        <dbReference type="ARBA" id="ARBA00012423"/>
    </source>
</evidence>
<dbReference type="Pfam" id="PF02089">
    <property type="entry name" value="Palm_thioest"/>
    <property type="match status" value="1"/>
</dbReference>
<dbReference type="FunFam" id="3.40.50.1820:FF:000107">
    <property type="entry name" value="Palmitoyl-protein thioesterase 1"/>
    <property type="match status" value="1"/>
</dbReference>
<evidence type="ECO:0000256" key="6">
    <source>
        <dbReference type="ARBA" id="ARBA00023157"/>
    </source>
</evidence>
<protein>
    <recommendedName>
        <fullName evidence="3">Palmitoyl-protein thioesterase 1</fullName>
        <ecNumber evidence="2">3.1.2.22</ecNumber>
    </recommendedName>
    <alternativeName>
        <fullName evidence="8">Palmitoyl-protein hydrolase 1</fullName>
    </alternativeName>
</protein>
<dbReference type="SUPFAM" id="SSF53474">
    <property type="entry name" value="alpha/beta-Hydrolases"/>
    <property type="match status" value="1"/>
</dbReference>
<evidence type="ECO:0000256" key="4">
    <source>
        <dbReference type="ARBA" id="ARBA00022729"/>
    </source>
</evidence>
<evidence type="ECO:0000256" key="5">
    <source>
        <dbReference type="ARBA" id="ARBA00022801"/>
    </source>
</evidence>
<feature type="signal peptide" evidence="9">
    <location>
        <begin position="1"/>
        <end position="20"/>
    </location>
</feature>
<evidence type="ECO:0000256" key="7">
    <source>
        <dbReference type="ARBA" id="ARBA00023180"/>
    </source>
</evidence>
<dbReference type="InterPro" id="IPR002472">
    <property type="entry name" value="Palm_thioest"/>
</dbReference>
<keyword evidence="7" id="KW-0325">Glycoprotein</keyword>
<dbReference type="GO" id="GO:0008474">
    <property type="term" value="F:palmitoyl-(protein) hydrolase activity"/>
    <property type="evidence" value="ECO:0007669"/>
    <property type="project" value="UniProtKB-EC"/>
</dbReference>
<dbReference type="Gene3D" id="3.40.50.1820">
    <property type="entry name" value="alpha/beta hydrolase"/>
    <property type="match status" value="1"/>
</dbReference>
<evidence type="ECO:0000313" key="10">
    <source>
        <dbReference type="EMBL" id="EPT02615.1"/>
    </source>
</evidence>
<gene>
    <name evidence="10" type="ORF">FOMPIDRAFT_1022764</name>
</gene>
<keyword evidence="5" id="KW-0378">Hydrolase</keyword>
<dbReference type="OrthoDB" id="10263094at2759"/>
<dbReference type="PANTHER" id="PTHR11247">
    <property type="entry name" value="PALMITOYL-PROTEIN THIOESTERASE/DOLICHYLDIPHOSPHATASE 1"/>
    <property type="match status" value="1"/>
</dbReference>
<evidence type="ECO:0000256" key="8">
    <source>
        <dbReference type="ARBA" id="ARBA00031934"/>
    </source>
</evidence>
<evidence type="ECO:0000256" key="1">
    <source>
        <dbReference type="ARBA" id="ARBA00010758"/>
    </source>
</evidence>
<sequence>MILRELLLLSLSALLPLAACSPAHLPVHDQQTAQVVKLPGSGQLLFERPHAVKPRPLVIWHGLGDSYNSPGILEFIARVQDMHPGIFVHSIRLAETLDDDRRATFYGNVNDQVEQVAAQLANITELVGGFDAIGFSQGGQFLRAYVERHNAPPVHNLITFGAQHMGIADIPLCRPFDVVCALARRAALRGAYTDFAQRQLVQAQYFRDPARLGDYLAASRFLAAANNERAAERNATYKAHFAGLGKLVLVLFLKDETVVPKESSWFGAYAVPEDGADALEKTVVPMRLQPLYREDWIGLRTLDERGAVVLETCDGEHMVLTDECWQPLVRRFVGGETADPEQADVGLVVQM</sequence>
<keyword evidence="11" id="KW-1185">Reference proteome</keyword>
<organism evidence="10 11">
    <name type="scientific">Fomitopsis schrenkii</name>
    <name type="common">Brown rot fungus</name>
    <dbReference type="NCBI Taxonomy" id="2126942"/>
    <lineage>
        <taxon>Eukaryota</taxon>
        <taxon>Fungi</taxon>
        <taxon>Dikarya</taxon>
        <taxon>Basidiomycota</taxon>
        <taxon>Agaricomycotina</taxon>
        <taxon>Agaricomycetes</taxon>
        <taxon>Polyporales</taxon>
        <taxon>Fomitopsis</taxon>
    </lineage>
</organism>
<dbReference type="STRING" id="743788.S8FWI7"/>
<dbReference type="Proteomes" id="UP000015241">
    <property type="component" value="Unassembled WGS sequence"/>
</dbReference>
<dbReference type="EC" id="3.1.2.22" evidence="2"/>
<keyword evidence="6" id="KW-1015">Disulfide bond</keyword>
<dbReference type="HOGENOM" id="CLU_050129_0_1_1"/>